<dbReference type="KEGG" id="dva:DAD186_13280"/>
<reference evidence="3 4" key="1">
    <citation type="submission" date="2015-06" db="EMBL/GenBank/DDBJ databases">
        <title>Investigation of pathophysiology for high-risk pregnancy and development of treatment modality based on it.</title>
        <authorList>
            <person name="Kim B.-C."/>
            <person name="Lim S."/>
        </authorList>
    </citation>
    <scope>NUCLEOTIDE SEQUENCE [LARGE SCALE GENOMIC DNA]</scope>
    <source>
        <strain evidence="3 4">AD1-86</strain>
    </source>
</reference>
<dbReference type="InterPro" id="IPR002035">
    <property type="entry name" value="VWF_A"/>
</dbReference>
<dbReference type="Gene3D" id="3.40.50.410">
    <property type="entry name" value="von Willebrand factor, type A domain"/>
    <property type="match status" value="1"/>
</dbReference>
<dbReference type="InterPro" id="IPR036465">
    <property type="entry name" value="vWFA_dom_sf"/>
</dbReference>
<feature type="transmembrane region" description="Helical" evidence="1">
    <location>
        <begin position="12"/>
        <end position="31"/>
    </location>
</feature>
<dbReference type="STRING" id="1630135.DAD186_13280"/>
<keyword evidence="1" id="KW-0472">Membrane</keyword>
<organism evidence="3 4">
    <name type="scientific">Dermabacter vaginalis</name>
    <dbReference type="NCBI Taxonomy" id="1630135"/>
    <lineage>
        <taxon>Bacteria</taxon>
        <taxon>Bacillati</taxon>
        <taxon>Actinomycetota</taxon>
        <taxon>Actinomycetes</taxon>
        <taxon>Micrococcales</taxon>
        <taxon>Dermabacteraceae</taxon>
        <taxon>Dermabacter</taxon>
    </lineage>
</organism>
<feature type="domain" description="VWFA" evidence="2">
    <location>
        <begin position="71"/>
        <end position="193"/>
    </location>
</feature>
<proteinExistence type="predicted"/>
<dbReference type="Pfam" id="PF13519">
    <property type="entry name" value="VWA_2"/>
    <property type="match status" value="1"/>
</dbReference>
<dbReference type="PROSITE" id="PS50234">
    <property type="entry name" value="VWFA"/>
    <property type="match status" value="1"/>
</dbReference>
<dbReference type="RefSeq" id="WP_065248001.1">
    <property type="nucleotide sequence ID" value="NZ_CP012117.1"/>
</dbReference>
<dbReference type="PATRIC" id="fig|1630135.4.peg.1329"/>
<evidence type="ECO:0000259" key="2">
    <source>
        <dbReference type="PROSITE" id="PS50234"/>
    </source>
</evidence>
<dbReference type="SUPFAM" id="SSF53300">
    <property type="entry name" value="vWA-like"/>
    <property type="match status" value="1"/>
</dbReference>
<protein>
    <recommendedName>
        <fullName evidence="2">VWFA domain-containing protein</fullName>
    </recommendedName>
</protein>
<evidence type="ECO:0000256" key="1">
    <source>
        <dbReference type="SAM" id="Phobius"/>
    </source>
</evidence>
<gene>
    <name evidence="3" type="ORF">DAD186_13280</name>
</gene>
<feature type="transmembrane region" description="Helical" evidence="1">
    <location>
        <begin position="43"/>
        <end position="59"/>
    </location>
</feature>
<sequence>MNLGIHPIMPWWAIVLIFVPSVSACAVLLGVRKGSRLDWLRRLLMVLALAVVALRPVTGDEALSTQRLNANVIFVVDLTGSMSAEDFDGSKPRLDGAKADMRRIMDGMEGARFSIITFDSSASAQLPLTTDAGAVKAWIDTARTELTAYSRGSNVDRPRGALQKLVDQTRKDDPHSRLLVYFLSDGENTDNKESEPFGALGGKLDGGAVLGYGTPKGGPMKAVGGENDGEYIKDPSGGRGLSKIDEKNLKFIAQQMGVSYLHRTGGNDGLEGTWKNLNLTLIDTTEEQAVPSFEDWYWIASIAFTLLAIWELAELTLRLPKTLSRADVARAGRR</sequence>
<keyword evidence="1" id="KW-0812">Transmembrane</keyword>
<keyword evidence="1" id="KW-1133">Transmembrane helix</keyword>
<accession>A0A1B0ZIU9</accession>
<evidence type="ECO:0000313" key="3">
    <source>
        <dbReference type="EMBL" id="ANP27878.1"/>
    </source>
</evidence>
<dbReference type="EMBL" id="CP012117">
    <property type="protein sequence ID" value="ANP27878.1"/>
    <property type="molecule type" value="Genomic_DNA"/>
</dbReference>
<dbReference type="Proteomes" id="UP000092596">
    <property type="component" value="Chromosome"/>
</dbReference>
<evidence type="ECO:0000313" key="4">
    <source>
        <dbReference type="Proteomes" id="UP000092596"/>
    </source>
</evidence>
<name>A0A1B0ZIU9_9MICO</name>
<dbReference type="SMART" id="SM00327">
    <property type="entry name" value="VWA"/>
    <property type="match status" value="1"/>
</dbReference>
<dbReference type="AlphaFoldDB" id="A0A1B0ZIU9"/>